<protein>
    <submittedName>
        <fullName evidence="2">Endoplasmic reticulum, protein ERp29, C-terminal protein</fullName>
    </submittedName>
</protein>
<dbReference type="Proteomes" id="UP000008461">
    <property type="component" value="Chromosome"/>
</dbReference>
<organism evidence="2 3">
    <name type="scientific">Haliscomenobacter hydrossis (strain ATCC 27775 / DSM 1100 / LMG 10767 / O)</name>
    <dbReference type="NCBI Taxonomy" id="760192"/>
    <lineage>
        <taxon>Bacteria</taxon>
        <taxon>Pseudomonadati</taxon>
        <taxon>Bacteroidota</taxon>
        <taxon>Saprospiria</taxon>
        <taxon>Saprospirales</taxon>
        <taxon>Haliscomenobacteraceae</taxon>
        <taxon>Haliscomenobacter</taxon>
    </lineage>
</organism>
<dbReference type="STRING" id="760192.Halhy_5704"/>
<keyword evidence="3" id="KW-1185">Reference proteome</keyword>
<proteinExistence type="predicted"/>
<reference evidence="2 3" key="1">
    <citation type="journal article" date="2011" name="Stand. Genomic Sci.">
        <title>Complete genome sequence of Haliscomenobacter hydrossis type strain (O).</title>
        <authorList>
            <consortium name="US DOE Joint Genome Institute (JGI-PGF)"/>
            <person name="Daligault H."/>
            <person name="Lapidus A."/>
            <person name="Zeytun A."/>
            <person name="Nolan M."/>
            <person name="Lucas S."/>
            <person name="Del Rio T.G."/>
            <person name="Tice H."/>
            <person name="Cheng J.F."/>
            <person name="Tapia R."/>
            <person name="Han C."/>
            <person name="Goodwin L."/>
            <person name="Pitluck S."/>
            <person name="Liolios K."/>
            <person name="Pagani I."/>
            <person name="Ivanova N."/>
            <person name="Huntemann M."/>
            <person name="Mavromatis K."/>
            <person name="Mikhailova N."/>
            <person name="Pati A."/>
            <person name="Chen A."/>
            <person name="Palaniappan K."/>
            <person name="Land M."/>
            <person name="Hauser L."/>
            <person name="Brambilla E.M."/>
            <person name="Rohde M."/>
            <person name="Verbarg S."/>
            <person name="Goker M."/>
            <person name="Bristow J."/>
            <person name="Eisen J.A."/>
            <person name="Markowitz V."/>
            <person name="Hugenholtz P."/>
            <person name="Kyrpides N.C."/>
            <person name="Klenk H.P."/>
            <person name="Woyke T."/>
        </authorList>
    </citation>
    <scope>NUCLEOTIDE SEQUENCE [LARGE SCALE GENOMIC DNA]</scope>
    <source>
        <strain evidence="3">ATCC 27775 / DSM 1100 / LMG 10767 / O</strain>
    </source>
</reference>
<keyword evidence="1" id="KW-0732">Signal</keyword>
<reference key="2">
    <citation type="submission" date="2011-04" db="EMBL/GenBank/DDBJ databases">
        <title>Complete sequence of chromosome of Haliscomenobacter hydrossis DSM 1100.</title>
        <authorList>
            <consortium name="US DOE Joint Genome Institute (JGI-PGF)"/>
            <person name="Lucas S."/>
            <person name="Han J."/>
            <person name="Lapidus A."/>
            <person name="Bruce D."/>
            <person name="Goodwin L."/>
            <person name="Pitluck S."/>
            <person name="Peters L."/>
            <person name="Kyrpides N."/>
            <person name="Mavromatis K."/>
            <person name="Ivanova N."/>
            <person name="Ovchinnikova G."/>
            <person name="Pagani I."/>
            <person name="Daligault H."/>
            <person name="Detter J.C."/>
            <person name="Han C."/>
            <person name="Land M."/>
            <person name="Hauser L."/>
            <person name="Markowitz V."/>
            <person name="Cheng J.-F."/>
            <person name="Hugenholtz P."/>
            <person name="Woyke T."/>
            <person name="Wu D."/>
            <person name="Verbarg S."/>
            <person name="Frueling A."/>
            <person name="Brambilla E."/>
            <person name="Klenk H.-P."/>
            <person name="Eisen J.A."/>
        </authorList>
    </citation>
    <scope>NUCLEOTIDE SEQUENCE</scope>
    <source>
        <strain>DSM 1100</strain>
    </source>
</reference>
<dbReference type="AlphaFoldDB" id="F4KVV2"/>
<evidence type="ECO:0000313" key="2">
    <source>
        <dbReference type="EMBL" id="AEE53527.1"/>
    </source>
</evidence>
<dbReference type="OrthoDB" id="1490278at2"/>
<dbReference type="RefSeq" id="WP_013768056.1">
    <property type="nucleotide sequence ID" value="NC_015510.1"/>
</dbReference>
<dbReference type="HOGENOM" id="CLU_725159_0_0_10"/>
<gene>
    <name evidence="2" type="ordered locus">Halhy_5704</name>
</gene>
<name>F4KVV2_HALH1</name>
<evidence type="ECO:0000313" key="3">
    <source>
        <dbReference type="Proteomes" id="UP000008461"/>
    </source>
</evidence>
<feature type="chain" id="PRO_5003310350" evidence="1">
    <location>
        <begin position="20"/>
        <end position="381"/>
    </location>
</feature>
<dbReference type="KEGG" id="hhy:Halhy_5704"/>
<feature type="signal peptide" evidence="1">
    <location>
        <begin position="1"/>
        <end position="19"/>
    </location>
</feature>
<dbReference type="EMBL" id="CP002691">
    <property type="protein sequence ID" value="AEE53527.1"/>
    <property type="molecule type" value="Genomic_DNA"/>
</dbReference>
<accession>F4KVV2</accession>
<sequence length="381" mass="43742">MKTSLYLLFLCLSCWSLSAQVIRQNAQGEKIIVYPDGSWKYFNQKSGGGTDYPVYEASVTPFDNPVLLTEQDALKIATRRSQLAKEAVDIAQDRAAKSTEQRLKLEQELTTASTRESAESETLRRLNIRLSAARKTEVESKTEALIAQQELAKADELTRKGNILEVFKIADANRKSQIYFPKADALSADFFSSISPSTPYYQDFVKTNPYYGLEKQVQCKFKFNGKDQTTGRYRKEMEAQHLFSFTDEKLRIFLKDKEYLSCKGYLSSLDGGYRFLTLEFTFSTPNAKEAYGFIEKGSILTIRLINGDFINLRSGTMDRGSFDTRENLLTYRVHYGIAQDQLGFLEKSEVDKIRVFWSSGYEEYEVYQLDFFMKQLTCLDK</sequence>
<evidence type="ECO:0000256" key="1">
    <source>
        <dbReference type="SAM" id="SignalP"/>
    </source>
</evidence>